<dbReference type="AlphaFoldDB" id="A0A4S9K969"/>
<evidence type="ECO:0000313" key="1">
    <source>
        <dbReference type="EMBL" id="THY11982.1"/>
    </source>
</evidence>
<comment type="caution">
    <text evidence="1">The sequence shown here is derived from an EMBL/GenBank/DDBJ whole genome shotgun (WGS) entry which is preliminary data.</text>
</comment>
<dbReference type="Proteomes" id="UP000306584">
    <property type="component" value="Unassembled WGS sequence"/>
</dbReference>
<name>A0A4S9K969_AURPU</name>
<reference evidence="1 2" key="1">
    <citation type="submission" date="2018-10" db="EMBL/GenBank/DDBJ databases">
        <title>Fifty Aureobasidium pullulans genomes reveal a recombining polyextremotolerant generalist.</title>
        <authorList>
            <person name="Gostincar C."/>
            <person name="Turk M."/>
            <person name="Zajc J."/>
            <person name="Gunde-Cimerman N."/>
        </authorList>
    </citation>
    <scope>NUCLEOTIDE SEQUENCE [LARGE SCALE GENOMIC DNA]</scope>
    <source>
        <strain evidence="1 2">EXF-6604</strain>
    </source>
</reference>
<dbReference type="EMBL" id="QZBD01000524">
    <property type="protein sequence ID" value="THY11982.1"/>
    <property type="molecule type" value="Genomic_DNA"/>
</dbReference>
<protein>
    <submittedName>
        <fullName evidence="1">Uncharacterized protein</fullName>
    </submittedName>
</protein>
<evidence type="ECO:0000313" key="2">
    <source>
        <dbReference type="Proteomes" id="UP000306584"/>
    </source>
</evidence>
<accession>A0A4S9K969</accession>
<organism evidence="1 2">
    <name type="scientific">Aureobasidium pullulans</name>
    <name type="common">Black yeast</name>
    <name type="synonym">Pullularia pullulans</name>
    <dbReference type="NCBI Taxonomy" id="5580"/>
    <lineage>
        <taxon>Eukaryota</taxon>
        <taxon>Fungi</taxon>
        <taxon>Dikarya</taxon>
        <taxon>Ascomycota</taxon>
        <taxon>Pezizomycotina</taxon>
        <taxon>Dothideomycetes</taxon>
        <taxon>Dothideomycetidae</taxon>
        <taxon>Dothideales</taxon>
        <taxon>Saccotheciaceae</taxon>
        <taxon>Aureobasidium</taxon>
    </lineage>
</organism>
<gene>
    <name evidence="1" type="ORF">D6D01_08741</name>
</gene>
<proteinExistence type="predicted"/>
<sequence>MGDLDVSMSGVEPDDGLLAYGIPYPPALDDTVQFSDGSVEPPDWEIYAKNYGARVKPGGNGFDVRCINFDDPSGEGKYFEEDWPYEYQLGAPDDRPDGWDPPIQKWGLKLLDAAGFINNPTQEAVSFITPHGKWAPERQNFTRKTDIYMGTHILHAMSSMPIKAYPFFDTQFAEEILDMAGVAGERKPRDFDLISAQIRTAYMFAATLVHEFAHALSKAYFERPDTKPEQPKEPWLAENRNNELGHAVIQTTL</sequence>